<proteinExistence type="predicted"/>
<gene>
    <name evidence="1" type="ORF">UFOVP447_66</name>
</gene>
<accession>A0A6J5MH59</accession>
<organism evidence="1">
    <name type="scientific">uncultured Caudovirales phage</name>
    <dbReference type="NCBI Taxonomy" id="2100421"/>
    <lineage>
        <taxon>Viruses</taxon>
        <taxon>Duplodnaviria</taxon>
        <taxon>Heunggongvirae</taxon>
        <taxon>Uroviricota</taxon>
        <taxon>Caudoviricetes</taxon>
        <taxon>Peduoviridae</taxon>
        <taxon>Maltschvirus</taxon>
        <taxon>Maltschvirus maltsch</taxon>
    </lineage>
</organism>
<evidence type="ECO:0000313" key="1">
    <source>
        <dbReference type="EMBL" id="CAB4143029.1"/>
    </source>
</evidence>
<protein>
    <submittedName>
        <fullName evidence="1">Uncharacterized protein</fullName>
    </submittedName>
</protein>
<reference evidence="1" key="1">
    <citation type="submission" date="2020-04" db="EMBL/GenBank/DDBJ databases">
        <authorList>
            <person name="Chiriac C."/>
            <person name="Salcher M."/>
            <person name="Ghai R."/>
            <person name="Kavagutti S V."/>
        </authorList>
    </citation>
    <scope>NUCLEOTIDE SEQUENCE</scope>
</reference>
<name>A0A6J5MH59_9CAUD</name>
<sequence length="68" mass="7806">MIYEILVADIPRAFESGAQLIIISGDSQYALVRCEQLNIEFLESYPDSQLKEVLADLKWRQPCKDCEV</sequence>
<dbReference type="EMBL" id="LR796423">
    <property type="protein sequence ID" value="CAB4143029.1"/>
    <property type="molecule type" value="Genomic_DNA"/>
</dbReference>